<evidence type="ECO:0000313" key="1">
    <source>
        <dbReference type="EMBL" id="KAK9808221.1"/>
    </source>
</evidence>
<gene>
    <name evidence="1" type="ORF">WJX73_010438</name>
</gene>
<organism evidence="1 2">
    <name type="scientific">Symbiochloris irregularis</name>
    <dbReference type="NCBI Taxonomy" id="706552"/>
    <lineage>
        <taxon>Eukaryota</taxon>
        <taxon>Viridiplantae</taxon>
        <taxon>Chlorophyta</taxon>
        <taxon>core chlorophytes</taxon>
        <taxon>Trebouxiophyceae</taxon>
        <taxon>Trebouxiales</taxon>
        <taxon>Trebouxiaceae</taxon>
        <taxon>Symbiochloris</taxon>
    </lineage>
</organism>
<keyword evidence="2" id="KW-1185">Reference proteome</keyword>
<dbReference type="PANTHER" id="PTHR31151">
    <property type="entry name" value="PROLINE-TRNA LIGASE (DUF1680)"/>
    <property type="match status" value="1"/>
</dbReference>
<protein>
    <submittedName>
        <fullName evidence="1">Uncharacterized protein</fullName>
    </submittedName>
</protein>
<evidence type="ECO:0000313" key="2">
    <source>
        <dbReference type="Proteomes" id="UP001465755"/>
    </source>
</evidence>
<comment type="caution">
    <text evidence="1">The sequence shown here is derived from an EMBL/GenBank/DDBJ whole genome shotgun (WGS) entry which is preliminary data.</text>
</comment>
<reference evidence="1 2" key="1">
    <citation type="journal article" date="2024" name="Nat. Commun.">
        <title>Phylogenomics reveals the evolutionary origins of lichenization in chlorophyte algae.</title>
        <authorList>
            <person name="Puginier C."/>
            <person name="Libourel C."/>
            <person name="Otte J."/>
            <person name="Skaloud P."/>
            <person name="Haon M."/>
            <person name="Grisel S."/>
            <person name="Petersen M."/>
            <person name="Berrin J.G."/>
            <person name="Delaux P.M."/>
            <person name="Dal Grande F."/>
            <person name="Keller J."/>
        </authorList>
    </citation>
    <scope>NUCLEOTIDE SEQUENCE [LARGE SCALE GENOMIC DNA]</scope>
    <source>
        <strain evidence="1 2">SAG 2036</strain>
    </source>
</reference>
<name>A0AAW1PFS9_9CHLO</name>
<dbReference type="AlphaFoldDB" id="A0AAW1PFS9"/>
<sequence>MRRAWQTGDQIQMHLPMRVVAEPVQDKRPADSSLHALMMGPLLMAGLTDWDRKIVADPAAARTLHLPARNAVTIYA</sequence>
<dbReference type="PANTHER" id="PTHR31151:SF0">
    <property type="entry name" value="PROLINE-TRNA LIGASE (DUF1680)"/>
    <property type="match status" value="1"/>
</dbReference>
<accession>A0AAW1PFS9</accession>
<dbReference type="Proteomes" id="UP001465755">
    <property type="component" value="Unassembled WGS sequence"/>
</dbReference>
<dbReference type="EMBL" id="JALJOQ010000026">
    <property type="protein sequence ID" value="KAK9808221.1"/>
    <property type="molecule type" value="Genomic_DNA"/>
</dbReference>
<proteinExistence type="predicted"/>